<proteinExistence type="predicted"/>
<dbReference type="EMBL" id="UINC01044081">
    <property type="protein sequence ID" value="SVB49037.1"/>
    <property type="molecule type" value="Genomic_DNA"/>
</dbReference>
<organism evidence="1">
    <name type="scientific">marine metagenome</name>
    <dbReference type="NCBI Taxonomy" id="408172"/>
    <lineage>
        <taxon>unclassified sequences</taxon>
        <taxon>metagenomes</taxon>
        <taxon>ecological metagenomes</taxon>
    </lineage>
</organism>
<feature type="non-terminal residue" evidence="1">
    <location>
        <position position="1"/>
    </location>
</feature>
<accession>A0A382EGN7</accession>
<reference evidence="1" key="1">
    <citation type="submission" date="2018-05" db="EMBL/GenBank/DDBJ databases">
        <authorList>
            <person name="Lanie J.A."/>
            <person name="Ng W.-L."/>
            <person name="Kazmierczak K.M."/>
            <person name="Andrzejewski T.M."/>
            <person name="Davidsen T.M."/>
            <person name="Wayne K.J."/>
            <person name="Tettelin H."/>
            <person name="Glass J.I."/>
            <person name="Rusch D."/>
            <person name="Podicherti R."/>
            <person name="Tsui H.-C.T."/>
            <person name="Winkler M.E."/>
        </authorList>
    </citation>
    <scope>NUCLEOTIDE SEQUENCE</scope>
</reference>
<protein>
    <submittedName>
        <fullName evidence="1">Uncharacterized protein</fullName>
    </submittedName>
</protein>
<name>A0A382EGN7_9ZZZZ</name>
<dbReference type="AlphaFoldDB" id="A0A382EGN7"/>
<sequence length="80" mass="9137">VAHLEKSGSIFFLQQSVWRVVRGLYLLTTILPNIKLLTRFDPFTWITEFNVGFPKTLNQKTVEIIPNSTQALVLFGSDIN</sequence>
<gene>
    <name evidence="1" type="ORF">METZ01_LOCUS201891</name>
</gene>
<evidence type="ECO:0000313" key="1">
    <source>
        <dbReference type="EMBL" id="SVB49037.1"/>
    </source>
</evidence>